<comment type="subcellular location">
    <subcellularLocation>
        <location evidence="1">Cell outer membrane</location>
    </subcellularLocation>
</comment>
<evidence type="ECO:0000259" key="7">
    <source>
        <dbReference type="Pfam" id="PF07980"/>
    </source>
</evidence>
<dbReference type="PROSITE" id="PS51257">
    <property type="entry name" value="PROKAR_LIPOPROTEIN"/>
    <property type="match status" value="1"/>
</dbReference>
<dbReference type="Pfam" id="PF07980">
    <property type="entry name" value="SusD_RagB"/>
    <property type="match status" value="1"/>
</dbReference>
<evidence type="ECO:0000256" key="3">
    <source>
        <dbReference type="ARBA" id="ARBA00022729"/>
    </source>
</evidence>
<comment type="similarity">
    <text evidence="2">Belongs to the SusD family.</text>
</comment>
<organism evidence="9 10">
    <name type="scientific">Algoriphagus halophytocola</name>
    <dbReference type="NCBI Taxonomy" id="2991499"/>
    <lineage>
        <taxon>Bacteria</taxon>
        <taxon>Pseudomonadati</taxon>
        <taxon>Bacteroidota</taxon>
        <taxon>Cytophagia</taxon>
        <taxon>Cytophagales</taxon>
        <taxon>Cyclobacteriaceae</taxon>
        <taxon>Algoriphagus</taxon>
    </lineage>
</organism>
<evidence type="ECO:0000313" key="9">
    <source>
        <dbReference type="EMBL" id="UZD23077.1"/>
    </source>
</evidence>
<dbReference type="SUPFAM" id="SSF48452">
    <property type="entry name" value="TPR-like"/>
    <property type="match status" value="1"/>
</dbReference>
<keyword evidence="3 6" id="KW-0732">Signal</keyword>
<dbReference type="Gene3D" id="1.25.40.390">
    <property type="match status" value="1"/>
</dbReference>
<proteinExistence type="inferred from homology"/>
<dbReference type="InterPro" id="IPR011990">
    <property type="entry name" value="TPR-like_helical_dom_sf"/>
</dbReference>
<dbReference type="RefSeq" id="WP_264809606.1">
    <property type="nucleotide sequence ID" value="NZ_CP110226.1"/>
</dbReference>
<feature type="signal peptide" evidence="6">
    <location>
        <begin position="1"/>
        <end position="20"/>
    </location>
</feature>
<name>A0ABY6ML26_9BACT</name>
<dbReference type="Proteomes" id="UP001163156">
    <property type="component" value="Chromosome"/>
</dbReference>
<evidence type="ECO:0000313" key="10">
    <source>
        <dbReference type="Proteomes" id="UP001163156"/>
    </source>
</evidence>
<keyword evidence="10" id="KW-1185">Reference proteome</keyword>
<keyword evidence="5" id="KW-0998">Cell outer membrane</keyword>
<protein>
    <submittedName>
        <fullName evidence="9">RagB/SusD family nutrient uptake outer membrane protein</fullName>
    </submittedName>
</protein>
<dbReference type="InterPro" id="IPR012944">
    <property type="entry name" value="SusD_RagB_dom"/>
</dbReference>
<sequence length="585" mass="66088">MKSRIVIVVLLLAVFASCESQLTKTPDFISEDVVFEDESLTEAYLASVYNRMEFIDTGGEGTLNMGMIPAAGAEHINFANWQTPNSTYRRSYTAAAGPGPLNYWKYGAIRDLNYLLENIVNSESLSEEYILQKSNEARFLRAFIYFEMAKRFGGVPLITNVQEVDDPDEELFPARTSEQEIYEFVMAELEDIIVTMPDAKSGASGRADKYAALSLLSRASLYAASIGNFGEVQAEGVVGISPSSVQAFYQKSYDASKEIIESGMFALYNKHDDKMTNFSQLFLDEGNEEVIFAEVFEPIIRGHGLDNLATPAGFLSTWNSNYPVLYDFVEQFDFVDGRKGTDISRDDLTSENLWDIDDFFGMRDPRFRASVFYPESVWQGDLAYFHSSTTYTNDAGERVTVSSGTLDRNGEAWPAACHPRNARNTALLLRKRLDESNQEPIAGRSGQDFYVFRYAETLLNFAEAAYYLGNTAEALDALNQLRDRAGMPLLTEATEENIRQERQVELAFEGHRFWDLIRWRIAPQYLDKVRTKGLVFNYDLDADKYAITLKNAEGEERTFGPERYYLPISLSLIADNPNLTQNPGY</sequence>
<evidence type="ECO:0000256" key="4">
    <source>
        <dbReference type="ARBA" id="ARBA00023136"/>
    </source>
</evidence>
<evidence type="ECO:0000256" key="6">
    <source>
        <dbReference type="SAM" id="SignalP"/>
    </source>
</evidence>
<dbReference type="Pfam" id="PF14322">
    <property type="entry name" value="SusD-like_3"/>
    <property type="match status" value="1"/>
</dbReference>
<reference evidence="9" key="1">
    <citation type="submission" date="2022-10" db="EMBL/GenBank/DDBJ databases">
        <title>Algoriphagus sp. a novel bacteria isolate from halophytes salicornia europaea.</title>
        <authorList>
            <person name="Peng Y."/>
            <person name="Jiang L."/>
            <person name="Lee J."/>
        </authorList>
    </citation>
    <scope>NUCLEOTIDE SEQUENCE</scope>
    <source>
        <strain evidence="9">TR-M5</strain>
    </source>
</reference>
<keyword evidence="4" id="KW-0472">Membrane</keyword>
<dbReference type="EMBL" id="CP110226">
    <property type="protein sequence ID" value="UZD23077.1"/>
    <property type="molecule type" value="Genomic_DNA"/>
</dbReference>
<feature type="domain" description="RagB/SusD" evidence="7">
    <location>
        <begin position="320"/>
        <end position="585"/>
    </location>
</feature>
<accession>A0ABY6ML26</accession>
<evidence type="ECO:0000256" key="5">
    <source>
        <dbReference type="ARBA" id="ARBA00023237"/>
    </source>
</evidence>
<feature type="chain" id="PRO_5046407999" evidence="6">
    <location>
        <begin position="21"/>
        <end position="585"/>
    </location>
</feature>
<evidence type="ECO:0000256" key="2">
    <source>
        <dbReference type="ARBA" id="ARBA00006275"/>
    </source>
</evidence>
<dbReference type="CDD" id="cd08977">
    <property type="entry name" value="SusD"/>
    <property type="match status" value="1"/>
</dbReference>
<feature type="domain" description="SusD-like N-terminal" evidence="8">
    <location>
        <begin position="84"/>
        <end position="220"/>
    </location>
</feature>
<gene>
    <name evidence="9" type="ORF">OM944_00995</name>
</gene>
<evidence type="ECO:0000256" key="1">
    <source>
        <dbReference type="ARBA" id="ARBA00004442"/>
    </source>
</evidence>
<dbReference type="InterPro" id="IPR033985">
    <property type="entry name" value="SusD-like_N"/>
</dbReference>
<evidence type="ECO:0000259" key="8">
    <source>
        <dbReference type="Pfam" id="PF14322"/>
    </source>
</evidence>